<dbReference type="RefSeq" id="XP_001552476.2">
    <property type="nucleotide sequence ID" value="XM_001552426.2"/>
</dbReference>
<dbReference type="KEGG" id="bfu:BCIN_02g00004"/>
<evidence type="ECO:0000313" key="1">
    <source>
        <dbReference type="EMBL" id="ATZ46590.1"/>
    </source>
</evidence>
<reference evidence="1 2" key="2">
    <citation type="journal article" date="2012" name="Eukaryot. Cell">
        <title>Genome update of Botrytis cinerea strains B05.10 and T4.</title>
        <authorList>
            <person name="Staats M."/>
            <person name="van Kan J.A."/>
        </authorList>
    </citation>
    <scope>NUCLEOTIDE SEQUENCE [LARGE SCALE GENOMIC DNA]</scope>
    <source>
        <strain evidence="1 2">B05.10</strain>
    </source>
</reference>
<protein>
    <submittedName>
        <fullName evidence="1">Uncharacterized protein</fullName>
    </submittedName>
</protein>
<dbReference type="AlphaFoldDB" id="A0A384J7Y0"/>
<dbReference type="EMBL" id="CP009806">
    <property type="protein sequence ID" value="ATZ46590.1"/>
    <property type="molecule type" value="Genomic_DNA"/>
</dbReference>
<name>A0A384J7Y0_BOTFB</name>
<evidence type="ECO:0000313" key="2">
    <source>
        <dbReference type="Proteomes" id="UP000001798"/>
    </source>
</evidence>
<sequence length="247" mass="27776">MAPFPSKRNIATRYIFNPGFGSLHLGDFIEKVKDGLYAEDILSDYAIGILIFAINAELIPDWIAALFRIPFDAPMEIRDGLPHVGLPFLGPDDLPMRWKGRLLCGGRGVGLAEEELSHIKSSAYDFDGTFRAPNFNDWYISNIWAGMDEGSIGSYKRKNNFSTFEECMEFINAQEYAPSPGSIPQSIQQTENFQKMNNSMVEGAPESDCEGGGAIGMESESCIKEEPFKKYRFRNRGLKKRAYRVID</sequence>
<dbReference type="Proteomes" id="UP000001798">
    <property type="component" value="Chromosome 2"/>
</dbReference>
<dbReference type="OrthoDB" id="3558041at2759"/>
<gene>
    <name evidence="1" type="ORF">BCIN_02g00004</name>
</gene>
<proteinExistence type="predicted"/>
<dbReference type="GeneID" id="5432997"/>
<keyword evidence="2" id="KW-1185">Reference proteome</keyword>
<reference evidence="1 2" key="1">
    <citation type="journal article" date="2011" name="PLoS Genet.">
        <title>Genomic analysis of the necrotrophic fungal pathogens Sclerotinia sclerotiorum and Botrytis cinerea.</title>
        <authorList>
            <person name="Amselem J."/>
            <person name="Cuomo C.A."/>
            <person name="van Kan J.A."/>
            <person name="Viaud M."/>
            <person name="Benito E.P."/>
            <person name="Couloux A."/>
            <person name="Coutinho P.M."/>
            <person name="de Vries R.P."/>
            <person name="Dyer P.S."/>
            <person name="Fillinger S."/>
            <person name="Fournier E."/>
            <person name="Gout L."/>
            <person name="Hahn M."/>
            <person name="Kohn L."/>
            <person name="Lapalu N."/>
            <person name="Plummer K.M."/>
            <person name="Pradier J.M."/>
            <person name="Quevillon E."/>
            <person name="Sharon A."/>
            <person name="Simon A."/>
            <person name="ten Have A."/>
            <person name="Tudzynski B."/>
            <person name="Tudzynski P."/>
            <person name="Wincker P."/>
            <person name="Andrew M."/>
            <person name="Anthouard V."/>
            <person name="Beever R.E."/>
            <person name="Beffa R."/>
            <person name="Benoit I."/>
            <person name="Bouzid O."/>
            <person name="Brault B."/>
            <person name="Chen Z."/>
            <person name="Choquer M."/>
            <person name="Collemare J."/>
            <person name="Cotton P."/>
            <person name="Danchin E.G."/>
            <person name="Da Silva C."/>
            <person name="Gautier A."/>
            <person name="Giraud C."/>
            <person name="Giraud T."/>
            <person name="Gonzalez C."/>
            <person name="Grossetete S."/>
            <person name="Guldener U."/>
            <person name="Henrissat B."/>
            <person name="Howlett B.J."/>
            <person name="Kodira C."/>
            <person name="Kretschmer M."/>
            <person name="Lappartient A."/>
            <person name="Leroch M."/>
            <person name="Levis C."/>
            <person name="Mauceli E."/>
            <person name="Neuveglise C."/>
            <person name="Oeser B."/>
            <person name="Pearson M."/>
            <person name="Poulain J."/>
            <person name="Poussereau N."/>
            <person name="Quesneville H."/>
            <person name="Rascle C."/>
            <person name="Schumacher J."/>
            <person name="Segurens B."/>
            <person name="Sexton A."/>
            <person name="Silva E."/>
            <person name="Sirven C."/>
            <person name="Soanes D.M."/>
            <person name="Talbot N.J."/>
            <person name="Templeton M."/>
            <person name="Yandava C."/>
            <person name="Yarden O."/>
            <person name="Zeng Q."/>
            <person name="Rollins J.A."/>
            <person name="Lebrun M.H."/>
            <person name="Dickman M."/>
        </authorList>
    </citation>
    <scope>NUCLEOTIDE SEQUENCE [LARGE SCALE GENOMIC DNA]</scope>
    <source>
        <strain evidence="1 2">B05.10</strain>
    </source>
</reference>
<organism evidence="1 2">
    <name type="scientific">Botryotinia fuckeliana (strain B05.10)</name>
    <name type="common">Noble rot fungus</name>
    <name type="synonym">Botrytis cinerea</name>
    <dbReference type="NCBI Taxonomy" id="332648"/>
    <lineage>
        <taxon>Eukaryota</taxon>
        <taxon>Fungi</taxon>
        <taxon>Dikarya</taxon>
        <taxon>Ascomycota</taxon>
        <taxon>Pezizomycotina</taxon>
        <taxon>Leotiomycetes</taxon>
        <taxon>Helotiales</taxon>
        <taxon>Sclerotiniaceae</taxon>
        <taxon>Botrytis</taxon>
    </lineage>
</organism>
<reference evidence="1 2" key="3">
    <citation type="journal article" date="2017" name="Mol. Plant Pathol.">
        <title>A gapless genome sequence of the fungus Botrytis cinerea.</title>
        <authorList>
            <person name="Van Kan J.A."/>
            <person name="Stassen J.H."/>
            <person name="Mosbach A."/>
            <person name="Van Der Lee T.A."/>
            <person name="Faino L."/>
            <person name="Farmer A.D."/>
            <person name="Papasotiriou D.G."/>
            <person name="Zhou S."/>
            <person name="Seidl M.F."/>
            <person name="Cottam E."/>
            <person name="Edel D."/>
            <person name="Hahn M."/>
            <person name="Schwartz D.C."/>
            <person name="Dietrich R.A."/>
            <person name="Widdison S."/>
            <person name="Scalliet G."/>
        </authorList>
    </citation>
    <scope>NUCLEOTIDE SEQUENCE [LARGE SCALE GENOMIC DNA]</scope>
    <source>
        <strain evidence="1 2">B05.10</strain>
    </source>
</reference>
<accession>A0A384J7Y0</accession>
<dbReference type="VEuPathDB" id="FungiDB:Bcin02g00004"/>